<reference evidence="2" key="1">
    <citation type="submission" date="2017-04" db="EMBL/GenBank/DDBJ databases">
        <authorList>
            <person name="Varghese N."/>
            <person name="Submissions S."/>
        </authorList>
    </citation>
    <scope>NUCLEOTIDE SEQUENCE [LARGE SCALE GENOMIC DNA]</scope>
    <source>
        <strain evidence="2">Ballard 720</strain>
    </source>
</reference>
<evidence type="ECO:0000313" key="1">
    <source>
        <dbReference type="EMBL" id="SMF44770.1"/>
    </source>
</evidence>
<dbReference type="STRING" id="28094.SAMN06295900_10779"/>
<sequence length="159" mass="17301">MSGTKHFLSDKVSNCDPVMVEILGAPRPQCFRARVTRIYAARKGVDAASLGSEIEFVGSPAHWGQSPLAVGNTALVFLKSVSGKLYEEAWHGHLFVEPIDGTTYAIFQQRELWSSTDVPASLRDCARQDPKRPNASAVRLDAVEAYLQALIAQTDRGAA</sequence>
<organism evidence="1 2">
    <name type="scientific">Trinickia caryophylli</name>
    <name type="common">Paraburkholderia caryophylli</name>
    <dbReference type="NCBI Taxonomy" id="28094"/>
    <lineage>
        <taxon>Bacteria</taxon>
        <taxon>Pseudomonadati</taxon>
        <taxon>Pseudomonadota</taxon>
        <taxon>Betaproteobacteria</taxon>
        <taxon>Burkholderiales</taxon>
        <taxon>Burkholderiaceae</taxon>
        <taxon>Trinickia</taxon>
    </lineage>
</organism>
<dbReference type="Proteomes" id="UP000192911">
    <property type="component" value="Unassembled WGS sequence"/>
</dbReference>
<keyword evidence="2" id="KW-1185">Reference proteome</keyword>
<dbReference type="GeneID" id="95549600"/>
<dbReference type="OrthoDB" id="7019498at2"/>
<dbReference type="EMBL" id="FXAH01000007">
    <property type="protein sequence ID" value="SMF44770.1"/>
    <property type="molecule type" value="Genomic_DNA"/>
</dbReference>
<proteinExistence type="predicted"/>
<gene>
    <name evidence="1" type="ORF">SAMN06295900_10779</name>
</gene>
<accession>A0A1X7F317</accession>
<name>A0A1X7F317_TRICW</name>
<protein>
    <submittedName>
        <fullName evidence="1">Uncharacterized protein</fullName>
    </submittedName>
</protein>
<dbReference type="RefSeq" id="WP_085228210.1">
    <property type="nucleotide sequence ID" value="NZ_BSQD01000011.1"/>
</dbReference>
<dbReference type="AlphaFoldDB" id="A0A1X7F317"/>
<evidence type="ECO:0000313" key="2">
    <source>
        <dbReference type="Proteomes" id="UP000192911"/>
    </source>
</evidence>